<sequence length="132" mass="13602">CSAGREWHGYLFCIVRDGQGAAAAAHGIGHDRGGNAHACRRHMRCAIVATGVPARPGKVDDAVAGAPPQQRAGVCDIVAVPAQHLRPPGADGAVPRRLGEPDPGVSDPRTQLCCVRAGALCNLPPSRPPRAL</sequence>
<feature type="non-terminal residue" evidence="1">
    <location>
        <position position="1"/>
    </location>
</feature>
<dbReference type="EMBL" id="JANBUJ010004399">
    <property type="protein sequence ID" value="KAJ2757531.1"/>
    <property type="molecule type" value="Genomic_DNA"/>
</dbReference>
<comment type="caution">
    <text evidence="1">The sequence shown here is derived from an EMBL/GenBank/DDBJ whole genome shotgun (WGS) entry which is preliminary data.</text>
</comment>
<proteinExistence type="predicted"/>
<name>A0ACC1JI12_9FUNG</name>
<accession>A0ACC1JI12</accession>
<feature type="non-terminal residue" evidence="1">
    <location>
        <position position="132"/>
    </location>
</feature>
<evidence type="ECO:0000313" key="1">
    <source>
        <dbReference type="EMBL" id="KAJ2757531.1"/>
    </source>
</evidence>
<dbReference type="Proteomes" id="UP001140234">
    <property type="component" value="Unassembled WGS sequence"/>
</dbReference>
<protein>
    <submittedName>
        <fullName evidence="1">Uncharacterized protein</fullName>
    </submittedName>
</protein>
<reference evidence="1" key="1">
    <citation type="submission" date="2022-07" db="EMBL/GenBank/DDBJ databases">
        <title>Phylogenomic reconstructions and comparative analyses of Kickxellomycotina fungi.</title>
        <authorList>
            <person name="Reynolds N.K."/>
            <person name="Stajich J.E."/>
            <person name="Barry K."/>
            <person name="Grigoriev I.V."/>
            <person name="Crous P."/>
            <person name="Smith M.E."/>
        </authorList>
    </citation>
    <scope>NUCLEOTIDE SEQUENCE</scope>
    <source>
        <strain evidence="1">CBS 109366</strain>
    </source>
</reference>
<organism evidence="1 2">
    <name type="scientific">Coemansia nantahalensis</name>
    <dbReference type="NCBI Taxonomy" id="2789366"/>
    <lineage>
        <taxon>Eukaryota</taxon>
        <taxon>Fungi</taxon>
        <taxon>Fungi incertae sedis</taxon>
        <taxon>Zoopagomycota</taxon>
        <taxon>Kickxellomycotina</taxon>
        <taxon>Kickxellomycetes</taxon>
        <taxon>Kickxellales</taxon>
        <taxon>Kickxellaceae</taxon>
        <taxon>Coemansia</taxon>
    </lineage>
</organism>
<keyword evidence="2" id="KW-1185">Reference proteome</keyword>
<gene>
    <name evidence="1" type="ORF">IWQ57_007068</name>
</gene>
<evidence type="ECO:0000313" key="2">
    <source>
        <dbReference type="Proteomes" id="UP001140234"/>
    </source>
</evidence>